<sequence>MVVFRLIGLLFIIAALMALGSDALLSLEAGEVTMRSFSEFWALVHEGSRDAFVSWIGSGAPEGLKGPMGEVMAFPAWGVLGIIGIVLAGLLALLRRGD</sequence>
<keyword evidence="1" id="KW-1133">Transmembrane helix</keyword>
<keyword evidence="1" id="KW-0472">Membrane</keyword>
<organism evidence="2 3">
    <name type="scientific">Parvibaculum lavamentivorans (strain DS-1 / DSM 13023 / NCIMB 13966)</name>
    <dbReference type="NCBI Taxonomy" id="402881"/>
    <lineage>
        <taxon>Bacteria</taxon>
        <taxon>Pseudomonadati</taxon>
        <taxon>Pseudomonadota</taxon>
        <taxon>Alphaproteobacteria</taxon>
        <taxon>Hyphomicrobiales</taxon>
        <taxon>Parvibaculaceae</taxon>
        <taxon>Parvibaculum</taxon>
    </lineage>
</organism>
<dbReference type="KEGG" id="pla:Plav_0224"/>
<dbReference type="HOGENOM" id="CLU_2286369_0_0_5"/>
<dbReference type="EMBL" id="CP000774">
    <property type="protein sequence ID" value="ABS61847.1"/>
    <property type="molecule type" value="Genomic_DNA"/>
</dbReference>
<accession>A7HPL4</accession>
<keyword evidence="1" id="KW-0812">Transmembrane</keyword>
<reference evidence="2 3" key="1">
    <citation type="journal article" date="2011" name="Stand. Genomic Sci.">
        <title>Complete genome sequence of Parvibaculum lavamentivorans type strain (DS-1(T)).</title>
        <authorList>
            <person name="Schleheck D."/>
            <person name="Weiss M."/>
            <person name="Pitluck S."/>
            <person name="Bruce D."/>
            <person name="Land M.L."/>
            <person name="Han S."/>
            <person name="Saunders E."/>
            <person name="Tapia R."/>
            <person name="Detter C."/>
            <person name="Brettin T."/>
            <person name="Han J."/>
            <person name="Woyke T."/>
            <person name="Goodwin L."/>
            <person name="Pennacchio L."/>
            <person name="Nolan M."/>
            <person name="Cook A.M."/>
            <person name="Kjelleberg S."/>
            <person name="Thomas T."/>
        </authorList>
    </citation>
    <scope>NUCLEOTIDE SEQUENCE [LARGE SCALE GENOMIC DNA]</scope>
    <source>
        <strain evidence="3">DS-1 / DSM 13023 / NCIMB 13966</strain>
    </source>
</reference>
<proteinExistence type="predicted"/>
<keyword evidence="3" id="KW-1185">Reference proteome</keyword>
<evidence type="ECO:0000313" key="2">
    <source>
        <dbReference type="EMBL" id="ABS61847.1"/>
    </source>
</evidence>
<gene>
    <name evidence="2" type="ordered locus">Plav_0224</name>
</gene>
<dbReference type="AlphaFoldDB" id="A7HPL4"/>
<evidence type="ECO:0000313" key="3">
    <source>
        <dbReference type="Proteomes" id="UP000006377"/>
    </source>
</evidence>
<feature type="transmembrane region" description="Helical" evidence="1">
    <location>
        <begin position="74"/>
        <end position="94"/>
    </location>
</feature>
<dbReference type="Proteomes" id="UP000006377">
    <property type="component" value="Chromosome"/>
</dbReference>
<dbReference type="OrthoDB" id="8449222at2"/>
<evidence type="ECO:0000256" key="1">
    <source>
        <dbReference type="SAM" id="Phobius"/>
    </source>
</evidence>
<evidence type="ECO:0008006" key="4">
    <source>
        <dbReference type="Google" id="ProtNLM"/>
    </source>
</evidence>
<dbReference type="RefSeq" id="WP_011995138.1">
    <property type="nucleotide sequence ID" value="NC_009719.1"/>
</dbReference>
<name>A7HPL4_PARL1</name>
<protein>
    <recommendedName>
        <fullName evidence="4">PDGLE domain-containing protein</fullName>
    </recommendedName>
</protein>